<dbReference type="Gene3D" id="1.25.40.20">
    <property type="entry name" value="Ankyrin repeat-containing domain"/>
    <property type="match status" value="1"/>
</dbReference>
<dbReference type="AlphaFoldDB" id="A0A813LEH8"/>
<proteinExistence type="predicted"/>
<evidence type="ECO:0000313" key="5">
    <source>
        <dbReference type="EMBL" id="CAE8724996.1"/>
    </source>
</evidence>
<dbReference type="PANTHER" id="PTHR24171">
    <property type="entry name" value="ANKYRIN REPEAT DOMAIN-CONTAINING PROTEIN 39-RELATED"/>
    <property type="match status" value="1"/>
</dbReference>
<gene>
    <name evidence="5" type="ORF">PGLA2088_LOCUS43933</name>
</gene>
<organism evidence="5 6">
    <name type="scientific">Polarella glacialis</name>
    <name type="common">Dinoflagellate</name>
    <dbReference type="NCBI Taxonomy" id="89957"/>
    <lineage>
        <taxon>Eukaryota</taxon>
        <taxon>Sar</taxon>
        <taxon>Alveolata</taxon>
        <taxon>Dinophyceae</taxon>
        <taxon>Suessiales</taxon>
        <taxon>Suessiaceae</taxon>
        <taxon>Polarella</taxon>
    </lineage>
</organism>
<name>A0A813LEH8_POLGL</name>
<dbReference type="Proteomes" id="UP000626109">
    <property type="component" value="Unassembled WGS sequence"/>
</dbReference>
<comment type="caution">
    <text evidence="5">The sequence shown here is derived from an EMBL/GenBank/DDBJ whole genome shotgun (WGS) entry which is preliminary data.</text>
</comment>
<dbReference type="PROSITE" id="PS50088">
    <property type="entry name" value="ANK_REPEAT"/>
    <property type="match status" value="1"/>
</dbReference>
<dbReference type="SUPFAM" id="SSF48403">
    <property type="entry name" value="Ankyrin repeat"/>
    <property type="match status" value="1"/>
</dbReference>
<sequence>AELVAGARSGDSEAFLSLIDRAQQNPLFHVDATDRYGRGLLWYTAANSHVEATRQLVDIGADVNRPDMIGWMPLHLASYHGHLAVAQLLLERGAEVDARTCAGQTPRWLAHSNARPGPSPSADQAAEEKLAQLLEEKGGSLGLPEKDWVNPRRRLQRRPVPPDEVRCCEEDGGRYTLLQLTQVYVHEKKLYSEEDCEDYFRKEMQRPPEEHEAWQLPQLRPLQRGEGKYG</sequence>
<feature type="non-terminal residue" evidence="5">
    <location>
        <position position="230"/>
    </location>
</feature>
<evidence type="ECO:0000256" key="4">
    <source>
        <dbReference type="SAM" id="MobiDB-lite"/>
    </source>
</evidence>
<dbReference type="SMART" id="SM00248">
    <property type="entry name" value="ANK"/>
    <property type="match status" value="2"/>
</dbReference>
<keyword evidence="2 3" id="KW-0040">ANK repeat</keyword>
<feature type="region of interest" description="Disordered" evidence="4">
    <location>
        <begin position="203"/>
        <end position="230"/>
    </location>
</feature>
<evidence type="ECO:0000256" key="3">
    <source>
        <dbReference type="PROSITE-ProRule" id="PRU00023"/>
    </source>
</evidence>
<dbReference type="InterPro" id="IPR036770">
    <property type="entry name" value="Ankyrin_rpt-contain_sf"/>
</dbReference>
<evidence type="ECO:0000256" key="1">
    <source>
        <dbReference type="ARBA" id="ARBA00022737"/>
    </source>
</evidence>
<dbReference type="EMBL" id="CAJNNW010034986">
    <property type="protein sequence ID" value="CAE8724996.1"/>
    <property type="molecule type" value="Genomic_DNA"/>
</dbReference>
<protein>
    <submittedName>
        <fullName evidence="5">Uncharacterized protein</fullName>
    </submittedName>
</protein>
<evidence type="ECO:0000256" key="2">
    <source>
        <dbReference type="ARBA" id="ARBA00023043"/>
    </source>
</evidence>
<feature type="repeat" description="ANK" evidence="3">
    <location>
        <begin position="69"/>
        <end position="101"/>
    </location>
</feature>
<accession>A0A813LEH8</accession>
<dbReference type="Pfam" id="PF12796">
    <property type="entry name" value="Ank_2"/>
    <property type="match status" value="1"/>
</dbReference>
<dbReference type="InterPro" id="IPR002110">
    <property type="entry name" value="Ankyrin_rpt"/>
</dbReference>
<reference evidence="5" key="1">
    <citation type="submission" date="2021-02" db="EMBL/GenBank/DDBJ databases">
        <authorList>
            <person name="Dougan E. K."/>
            <person name="Rhodes N."/>
            <person name="Thang M."/>
            <person name="Chan C."/>
        </authorList>
    </citation>
    <scope>NUCLEOTIDE SEQUENCE</scope>
</reference>
<dbReference type="PROSITE" id="PS50297">
    <property type="entry name" value="ANK_REP_REGION"/>
    <property type="match status" value="1"/>
</dbReference>
<keyword evidence="1" id="KW-0677">Repeat</keyword>
<evidence type="ECO:0000313" key="6">
    <source>
        <dbReference type="Proteomes" id="UP000626109"/>
    </source>
</evidence>
<feature type="compositionally biased region" description="Basic and acidic residues" evidence="4">
    <location>
        <begin position="203"/>
        <end position="213"/>
    </location>
</feature>